<evidence type="ECO:0000256" key="12">
    <source>
        <dbReference type="ARBA" id="ARBA00023242"/>
    </source>
</evidence>
<comment type="subcellular location">
    <subcellularLocation>
        <location evidence="1 13">Nucleus</location>
        <location evidence="1 13">Nucleolus</location>
    </subcellularLocation>
</comment>
<evidence type="ECO:0000256" key="4">
    <source>
        <dbReference type="ARBA" id="ARBA00022491"/>
    </source>
</evidence>
<keyword evidence="10" id="KW-0805">Transcription regulation</keyword>
<keyword evidence="16" id="KW-1185">Reference proteome</keyword>
<dbReference type="GO" id="GO:0033553">
    <property type="term" value="C:rDNA heterochromatin"/>
    <property type="evidence" value="ECO:0007669"/>
    <property type="project" value="TreeGrafter"/>
</dbReference>
<dbReference type="GO" id="GO:0005730">
    <property type="term" value="C:nucleolus"/>
    <property type="evidence" value="ECO:0007669"/>
    <property type="project" value="UniProtKB-SubCell"/>
</dbReference>
<dbReference type="Proteomes" id="UP000235965">
    <property type="component" value="Unassembled WGS sequence"/>
</dbReference>
<keyword evidence="4" id="KW-0678">Repressor</keyword>
<gene>
    <name evidence="15" type="ORF">B7P43_G03581</name>
</gene>
<evidence type="ECO:0000256" key="9">
    <source>
        <dbReference type="ARBA" id="ARBA00022853"/>
    </source>
</evidence>
<evidence type="ECO:0000256" key="5">
    <source>
        <dbReference type="ARBA" id="ARBA00022552"/>
    </source>
</evidence>
<feature type="compositionally biased region" description="Polar residues" evidence="14">
    <location>
        <begin position="201"/>
        <end position="212"/>
    </location>
</feature>
<dbReference type="STRING" id="105785.A0A2J7PCG3"/>
<evidence type="ECO:0000256" key="11">
    <source>
        <dbReference type="ARBA" id="ARBA00023163"/>
    </source>
</evidence>
<evidence type="ECO:0000256" key="8">
    <source>
        <dbReference type="ARBA" id="ARBA00022691"/>
    </source>
</evidence>
<dbReference type="InterPro" id="IPR029063">
    <property type="entry name" value="SAM-dependent_MTases_sf"/>
</dbReference>
<dbReference type="Gene3D" id="3.40.50.150">
    <property type="entry name" value="Vaccinia Virus protein VP39"/>
    <property type="match status" value="1"/>
</dbReference>
<evidence type="ECO:0000313" key="15">
    <source>
        <dbReference type="EMBL" id="PNF14021.1"/>
    </source>
</evidence>
<evidence type="ECO:0000256" key="14">
    <source>
        <dbReference type="SAM" id="MobiDB-lite"/>
    </source>
</evidence>
<evidence type="ECO:0000313" key="16">
    <source>
        <dbReference type="Proteomes" id="UP000235965"/>
    </source>
</evidence>
<comment type="function">
    <text evidence="13">Probable methyltransferase required to silence rDNA.</text>
</comment>
<dbReference type="GO" id="GO:0008168">
    <property type="term" value="F:methyltransferase activity"/>
    <property type="evidence" value="ECO:0007669"/>
    <property type="project" value="UniProtKB-KW"/>
</dbReference>
<feature type="compositionally biased region" description="Basic and acidic residues" evidence="14">
    <location>
        <begin position="173"/>
        <end position="182"/>
    </location>
</feature>
<dbReference type="EMBL" id="NEVH01027059">
    <property type="protein sequence ID" value="PNF14021.1"/>
    <property type="molecule type" value="Genomic_DNA"/>
</dbReference>
<dbReference type="GO" id="GO:0032259">
    <property type="term" value="P:methylation"/>
    <property type="evidence" value="ECO:0007669"/>
    <property type="project" value="UniProtKB-KW"/>
</dbReference>
<sequence>MFQTPKWDFDASSESLYSQWFESHSRNGRKTQKKSKKGTKTKRIIKEQFFPTQVNQDIHTSVPNVASSKTTKVTQNLMSLPTTGNKVQNVGRRKVKNTEEKRRNLSCSKRQYQSYEDERMVCNPDSNVVSKRKRRRRASSDSRLVQYKKRRKIFSQNDLLLPGSNISNMPTGSEHKLMKENWKNQNQKKRKRSTNNKTENSETPGSTSQSLYSISKLKQMIETSESKELSKERITEGKQVKETGSLRERMLKRLQASRFRYLNEQLYKSSGKDAKEYFEAEPEAFTAYHEGYQQQVRQWPINPLDIIITALKKKSSGLVVADFGCGDAHLAQSIPNKVHSFDLVARSKEVTACNMAHTPLSNASVDVAVFCLSLMGTNLSGYLTEANRVLREGGLLMIAEVESRFEDVRVFIQNLEKFGFVNTLKDLSHNLFYFMDFKKEKCISKKMKKKLPEITLKPCLYKKR</sequence>
<dbReference type="InterPro" id="IPR042036">
    <property type="entry name" value="RRP8_N"/>
</dbReference>
<dbReference type="PANTHER" id="PTHR12787">
    <property type="entry name" value="RIBOSOMAL RNA-PROCESSING PROTEIN 8"/>
    <property type="match status" value="1"/>
</dbReference>
<dbReference type="PANTHER" id="PTHR12787:SF0">
    <property type="entry name" value="RIBOSOMAL RNA-PROCESSING PROTEIN 8"/>
    <property type="match status" value="1"/>
</dbReference>
<dbReference type="EC" id="2.1.1.-" evidence="13"/>
<keyword evidence="12 13" id="KW-0539">Nucleus</keyword>
<dbReference type="GO" id="GO:0046015">
    <property type="term" value="P:regulation of transcription by glucose"/>
    <property type="evidence" value="ECO:0007669"/>
    <property type="project" value="TreeGrafter"/>
</dbReference>
<protein>
    <recommendedName>
        <fullName evidence="3 13">Ribosomal RNA-processing protein 8</fullName>
        <ecNumber evidence="13">2.1.1.-</ecNumber>
    </recommendedName>
</protein>
<feature type="region of interest" description="Disordered" evidence="14">
    <location>
        <begin position="160"/>
        <end position="212"/>
    </location>
</feature>
<feature type="compositionally biased region" description="Polar residues" evidence="14">
    <location>
        <begin position="160"/>
        <end position="171"/>
    </location>
</feature>
<evidence type="ECO:0000256" key="6">
    <source>
        <dbReference type="ARBA" id="ARBA00022603"/>
    </source>
</evidence>
<proteinExistence type="inferred from homology"/>
<dbReference type="GO" id="GO:0042149">
    <property type="term" value="P:cellular response to glucose starvation"/>
    <property type="evidence" value="ECO:0007669"/>
    <property type="project" value="TreeGrafter"/>
</dbReference>
<keyword evidence="8 13" id="KW-0949">S-adenosyl-L-methionine</keyword>
<keyword evidence="7 13" id="KW-0808">Transferase</keyword>
<dbReference type="Pfam" id="PF05148">
    <property type="entry name" value="Methyltransf_8"/>
    <property type="match status" value="1"/>
</dbReference>
<dbReference type="GO" id="GO:0000183">
    <property type="term" value="P:rDNA heterochromatin formation"/>
    <property type="evidence" value="ECO:0007669"/>
    <property type="project" value="TreeGrafter"/>
</dbReference>
<dbReference type="SUPFAM" id="SSF53335">
    <property type="entry name" value="S-adenosyl-L-methionine-dependent methyltransferases"/>
    <property type="match status" value="1"/>
</dbReference>
<dbReference type="Gene3D" id="1.10.10.2150">
    <property type="entry name" value="Ribosomal RNA-processing protein 8, N-terminal domain"/>
    <property type="match status" value="1"/>
</dbReference>
<feature type="region of interest" description="Disordered" evidence="14">
    <location>
        <begin position="22"/>
        <end position="41"/>
    </location>
</feature>
<dbReference type="FunFam" id="1.10.10.2150:FF:000001">
    <property type="entry name" value="Ribosomal RNA-processing protein 8"/>
    <property type="match status" value="1"/>
</dbReference>
<dbReference type="GO" id="GO:0005677">
    <property type="term" value="C:chromatin silencing complex"/>
    <property type="evidence" value="ECO:0007669"/>
    <property type="project" value="TreeGrafter"/>
</dbReference>
<keyword evidence="9" id="KW-0156">Chromatin regulator</keyword>
<accession>A0A2J7PCG3</accession>
<dbReference type="AlphaFoldDB" id="A0A2J7PCG3"/>
<comment type="caution">
    <text evidence="15">The sequence shown here is derived from an EMBL/GenBank/DDBJ whole genome shotgun (WGS) entry which is preliminary data.</text>
</comment>
<evidence type="ECO:0000256" key="3">
    <source>
        <dbReference type="ARBA" id="ARBA00020203"/>
    </source>
</evidence>
<evidence type="ECO:0000256" key="2">
    <source>
        <dbReference type="ARBA" id="ARBA00006301"/>
    </source>
</evidence>
<dbReference type="InterPro" id="IPR007823">
    <property type="entry name" value="RRP8"/>
</dbReference>
<feature type="compositionally biased region" description="Basic residues" evidence="14">
    <location>
        <begin position="26"/>
        <end position="41"/>
    </location>
</feature>
<keyword evidence="6 13" id="KW-0489">Methyltransferase</keyword>
<keyword evidence="11" id="KW-0804">Transcription</keyword>
<evidence type="ECO:0000256" key="10">
    <source>
        <dbReference type="ARBA" id="ARBA00023015"/>
    </source>
</evidence>
<dbReference type="FunFam" id="3.40.50.150:FF:000068">
    <property type="entry name" value="Ribosomal RNA-processing protein 8"/>
    <property type="match status" value="1"/>
</dbReference>
<organism evidence="15 16">
    <name type="scientific">Cryptotermes secundus</name>
    <dbReference type="NCBI Taxonomy" id="105785"/>
    <lineage>
        <taxon>Eukaryota</taxon>
        <taxon>Metazoa</taxon>
        <taxon>Ecdysozoa</taxon>
        <taxon>Arthropoda</taxon>
        <taxon>Hexapoda</taxon>
        <taxon>Insecta</taxon>
        <taxon>Pterygota</taxon>
        <taxon>Neoptera</taxon>
        <taxon>Polyneoptera</taxon>
        <taxon>Dictyoptera</taxon>
        <taxon>Blattodea</taxon>
        <taxon>Blattoidea</taxon>
        <taxon>Termitoidae</taxon>
        <taxon>Kalotermitidae</taxon>
        <taxon>Cryptotermitinae</taxon>
        <taxon>Cryptotermes</taxon>
    </lineage>
</organism>
<dbReference type="OrthoDB" id="10258825at2759"/>
<dbReference type="InParanoid" id="A0A2J7PCG3"/>
<keyword evidence="5 13" id="KW-0698">rRNA processing</keyword>
<evidence type="ECO:0000256" key="13">
    <source>
        <dbReference type="RuleBase" id="RU365074"/>
    </source>
</evidence>
<dbReference type="GO" id="GO:0006364">
    <property type="term" value="P:rRNA processing"/>
    <property type="evidence" value="ECO:0007669"/>
    <property type="project" value="UniProtKB-UniRule"/>
</dbReference>
<reference evidence="15 16" key="1">
    <citation type="submission" date="2017-12" db="EMBL/GenBank/DDBJ databases">
        <title>Hemimetabolous genomes reveal molecular basis of termite eusociality.</title>
        <authorList>
            <person name="Harrison M.C."/>
            <person name="Jongepier E."/>
            <person name="Robertson H.M."/>
            <person name="Arning N."/>
            <person name="Bitard-Feildel T."/>
            <person name="Chao H."/>
            <person name="Childers C.P."/>
            <person name="Dinh H."/>
            <person name="Doddapaneni H."/>
            <person name="Dugan S."/>
            <person name="Gowin J."/>
            <person name="Greiner C."/>
            <person name="Han Y."/>
            <person name="Hu H."/>
            <person name="Hughes D.S.T."/>
            <person name="Huylmans A.-K."/>
            <person name="Kemena C."/>
            <person name="Kremer L.P.M."/>
            <person name="Lee S.L."/>
            <person name="Lopez-Ezquerra A."/>
            <person name="Mallet L."/>
            <person name="Monroy-Kuhn J.M."/>
            <person name="Moser A."/>
            <person name="Murali S.C."/>
            <person name="Muzny D.M."/>
            <person name="Otani S."/>
            <person name="Piulachs M.-D."/>
            <person name="Poelchau M."/>
            <person name="Qu J."/>
            <person name="Schaub F."/>
            <person name="Wada-Katsumata A."/>
            <person name="Worley K.C."/>
            <person name="Xie Q."/>
            <person name="Ylla G."/>
            <person name="Poulsen M."/>
            <person name="Gibbs R.A."/>
            <person name="Schal C."/>
            <person name="Richards S."/>
            <person name="Belles X."/>
            <person name="Korb J."/>
            <person name="Bornberg-Bauer E."/>
        </authorList>
    </citation>
    <scope>NUCLEOTIDE SEQUENCE [LARGE SCALE GENOMIC DNA]</scope>
    <source>
        <tissue evidence="15">Whole body</tissue>
    </source>
</reference>
<name>A0A2J7PCG3_9NEOP</name>
<evidence type="ECO:0000256" key="7">
    <source>
        <dbReference type="ARBA" id="ARBA00022679"/>
    </source>
</evidence>
<evidence type="ECO:0000256" key="1">
    <source>
        <dbReference type="ARBA" id="ARBA00004604"/>
    </source>
</evidence>
<comment type="similarity">
    <text evidence="2 13">Belongs to the methyltransferase superfamily. RRP8 family.</text>
</comment>